<feature type="non-terminal residue" evidence="2">
    <location>
        <position position="1"/>
    </location>
</feature>
<gene>
    <name evidence="2" type="ORF">THAOC_29337</name>
</gene>
<sequence length="76" mass="8210">ESSSSLLVHKRQGGQGSAIRQQAQGSPDKSLFGEIPPCLPRSGFVVIGLCAEKARLCWSELVEDKGCDRDDTTYPC</sequence>
<evidence type="ECO:0000256" key="1">
    <source>
        <dbReference type="SAM" id="MobiDB-lite"/>
    </source>
</evidence>
<dbReference type="AlphaFoldDB" id="K0RE29"/>
<evidence type="ECO:0000313" key="3">
    <source>
        <dbReference type="Proteomes" id="UP000266841"/>
    </source>
</evidence>
<proteinExistence type="predicted"/>
<accession>K0RE29</accession>
<feature type="region of interest" description="Disordered" evidence="1">
    <location>
        <begin position="1"/>
        <end position="28"/>
    </location>
</feature>
<comment type="caution">
    <text evidence="2">The sequence shown here is derived from an EMBL/GenBank/DDBJ whole genome shotgun (WGS) entry which is preliminary data.</text>
</comment>
<reference evidence="2 3" key="1">
    <citation type="journal article" date="2012" name="Genome Biol.">
        <title>Genome and low-iron response of an oceanic diatom adapted to chronic iron limitation.</title>
        <authorList>
            <person name="Lommer M."/>
            <person name="Specht M."/>
            <person name="Roy A.S."/>
            <person name="Kraemer L."/>
            <person name="Andreson R."/>
            <person name="Gutowska M.A."/>
            <person name="Wolf J."/>
            <person name="Bergner S.V."/>
            <person name="Schilhabel M.B."/>
            <person name="Klostermeier U.C."/>
            <person name="Beiko R.G."/>
            <person name="Rosenstiel P."/>
            <person name="Hippler M."/>
            <person name="Laroche J."/>
        </authorList>
    </citation>
    <scope>NUCLEOTIDE SEQUENCE [LARGE SCALE GENOMIC DNA]</scope>
    <source>
        <strain evidence="2 3">CCMP1005</strain>
    </source>
</reference>
<dbReference type="EMBL" id="AGNL01041548">
    <property type="protein sequence ID" value="EJK51485.1"/>
    <property type="molecule type" value="Genomic_DNA"/>
</dbReference>
<keyword evidence="3" id="KW-1185">Reference proteome</keyword>
<protein>
    <submittedName>
        <fullName evidence="2">Uncharacterized protein</fullName>
    </submittedName>
</protein>
<feature type="compositionally biased region" description="Polar residues" evidence="1">
    <location>
        <begin position="18"/>
        <end position="27"/>
    </location>
</feature>
<dbReference type="Proteomes" id="UP000266841">
    <property type="component" value="Unassembled WGS sequence"/>
</dbReference>
<name>K0RE29_THAOC</name>
<organism evidence="2 3">
    <name type="scientific">Thalassiosira oceanica</name>
    <name type="common">Marine diatom</name>
    <dbReference type="NCBI Taxonomy" id="159749"/>
    <lineage>
        <taxon>Eukaryota</taxon>
        <taxon>Sar</taxon>
        <taxon>Stramenopiles</taxon>
        <taxon>Ochrophyta</taxon>
        <taxon>Bacillariophyta</taxon>
        <taxon>Coscinodiscophyceae</taxon>
        <taxon>Thalassiosirophycidae</taxon>
        <taxon>Thalassiosirales</taxon>
        <taxon>Thalassiosiraceae</taxon>
        <taxon>Thalassiosira</taxon>
    </lineage>
</organism>
<evidence type="ECO:0000313" key="2">
    <source>
        <dbReference type="EMBL" id="EJK51485.1"/>
    </source>
</evidence>